<dbReference type="PROSITE" id="PS50088">
    <property type="entry name" value="ANK_REPEAT"/>
    <property type="match status" value="1"/>
</dbReference>
<keyword evidence="3" id="KW-0677">Repeat</keyword>
<evidence type="ECO:0000256" key="4">
    <source>
        <dbReference type="ARBA" id="ARBA00022989"/>
    </source>
</evidence>
<feature type="transmembrane region" description="Helical" evidence="9">
    <location>
        <begin position="324"/>
        <end position="348"/>
    </location>
</feature>
<evidence type="ECO:0000259" key="10">
    <source>
        <dbReference type="Pfam" id="PF13962"/>
    </source>
</evidence>
<evidence type="ECO:0000256" key="2">
    <source>
        <dbReference type="ARBA" id="ARBA00022692"/>
    </source>
</evidence>
<dbReference type="InterPro" id="IPR036770">
    <property type="entry name" value="Ankyrin_rpt-contain_sf"/>
</dbReference>
<dbReference type="InterPro" id="IPR026961">
    <property type="entry name" value="PGG_dom"/>
</dbReference>
<dbReference type="Pfam" id="PF12796">
    <property type="entry name" value="Ank_2"/>
    <property type="match status" value="2"/>
</dbReference>
<comment type="caution">
    <text evidence="11">The sequence shown here is derived from an EMBL/GenBank/DDBJ whole genome shotgun (WGS) entry which is preliminary data.</text>
</comment>
<dbReference type="PROSITE" id="PS50297">
    <property type="entry name" value="ANK_REP_REGION"/>
    <property type="match status" value="1"/>
</dbReference>
<dbReference type="Pfam" id="PF13962">
    <property type="entry name" value="PGG"/>
    <property type="match status" value="2"/>
</dbReference>
<evidence type="ECO:0000256" key="7">
    <source>
        <dbReference type="PROSITE-ProRule" id="PRU00023"/>
    </source>
</evidence>
<dbReference type="InterPro" id="IPR002110">
    <property type="entry name" value="Ankyrin_rpt"/>
</dbReference>
<feature type="transmembrane region" description="Helical" evidence="9">
    <location>
        <begin position="289"/>
        <end position="312"/>
    </location>
</feature>
<feature type="transmembrane region" description="Helical" evidence="9">
    <location>
        <begin position="360"/>
        <end position="385"/>
    </location>
</feature>
<evidence type="ECO:0000256" key="5">
    <source>
        <dbReference type="ARBA" id="ARBA00023043"/>
    </source>
</evidence>
<evidence type="ECO:0000256" key="3">
    <source>
        <dbReference type="ARBA" id="ARBA00022737"/>
    </source>
</evidence>
<evidence type="ECO:0000313" key="12">
    <source>
        <dbReference type="Proteomes" id="UP001151760"/>
    </source>
</evidence>
<feature type="repeat" description="ANK" evidence="7">
    <location>
        <begin position="40"/>
        <end position="62"/>
    </location>
</feature>
<name>A0ABQ5DQK5_9ASTR</name>
<dbReference type="SUPFAM" id="SSF48403">
    <property type="entry name" value="Ankyrin repeat"/>
    <property type="match status" value="1"/>
</dbReference>
<feature type="domain" description="PGG" evidence="10">
    <location>
        <begin position="258"/>
        <end position="349"/>
    </location>
</feature>
<comment type="subcellular location">
    <subcellularLocation>
        <location evidence="1">Membrane</location>
        <topology evidence="1">Multi-pass membrane protein</topology>
    </subcellularLocation>
</comment>
<gene>
    <name evidence="11" type="ORF">Tco_0941140</name>
</gene>
<dbReference type="PANTHER" id="PTHR24186">
    <property type="entry name" value="PROTEIN PHOSPHATASE 1 REGULATORY SUBUNIT"/>
    <property type="match status" value="1"/>
</dbReference>
<dbReference type="SMART" id="SM00248">
    <property type="entry name" value="ANK"/>
    <property type="match status" value="4"/>
</dbReference>
<keyword evidence="6 9" id="KW-0472">Membrane</keyword>
<keyword evidence="5 7" id="KW-0040">ANK repeat</keyword>
<evidence type="ECO:0000256" key="6">
    <source>
        <dbReference type="ARBA" id="ARBA00023136"/>
    </source>
</evidence>
<reference evidence="11" key="1">
    <citation type="journal article" date="2022" name="Int. J. Mol. Sci.">
        <title>Draft Genome of Tanacetum Coccineum: Genomic Comparison of Closely Related Tanacetum-Family Plants.</title>
        <authorList>
            <person name="Yamashiro T."/>
            <person name="Shiraishi A."/>
            <person name="Nakayama K."/>
            <person name="Satake H."/>
        </authorList>
    </citation>
    <scope>NUCLEOTIDE SEQUENCE</scope>
</reference>
<evidence type="ECO:0000256" key="1">
    <source>
        <dbReference type="ARBA" id="ARBA00004141"/>
    </source>
</evidence>
<keyword evidence="2 9" id="KW-0812">Transmembrane</keyword>
<keyword evidence="12" id="KW-1185">Reference proteome</keyword>
<dbReference type="EMBL" id="BQNB010015548">
    <property type="protein sequence ID" value="GJT41275.1"/>
    <property type="molecule type" value="Genomic_DNA"/>
</dbReference>
<dbReference type="Proteomes" id="UP001151760">
    <property type="component" value="Unassembled WGS sequence"/>
</dbReference>
<protein>
    <submittedName>
        <fullName evidence="11">Ankyrin repeat-containing domain, PGG domain protein</fullName>
    </submittedName>
</protein>
<accession>A0ABQ5DQK5</accession>
<reference evidence="11" key="2">
    <citation type="submission" date="2022-01" db="EMBL/GenBank/DDBJ databases">
        <authorList>
            <person name="Yamashiro T."/>
            <person name="Shiraishi A."/>
            <person name="Satake H."/>
            <person name="Nakayama K."/>
        </authorList>
    </citation>
    <scope>NUCLEOTIDE SEQUENCE</scope>
</reference>
<feature type="region of interest" description="Disordered" evidence="8">
    <location>
        <begin position="243"/>
        <end position="267"/>
    </location>
</feature>
<sequence>MECDSLKHLPLHIASDKGHVEIVKSLVAANPETCLARDRDGRTPLHLAAIKGRSDVVKELVQAQPHAARVMVQQDTILHLCVKHNHQLEVLKLLIEVLIVDHEFINSKDAHGNTILHIGVADKQVETVRFLLLNTTIEVNSTNTNGETPLDILAQVPKDLTYQQIMLSLSRAGAVEAKPHSLINQIPTNIRNNMGLDRVAYHHSKDGSSNYEDWLDRKRNSLMVVASLIATMAFQAGVNPPSGVWQENSSNNDPLRANPPSGVWQQDSPNNDPLHMAGYAIMASNHQTLYHIFLICNTVGFVSTLSIILLLISGLPFLKHRVFLWLLMAIMWIATTSMSLTYLVSIWVVTPTPESKSFRWVAEGIILVWIGLMTLLVVGHTIRVIGIALRGFRNLLLP</sequence>
<proteinExistence type="predicted"/>
<evidence type="ECO:0000256" key="8">
    <source>
        <dbReference type="SAM" id="MobiDB-lite"/>
    </source>
</evidence>
<organism evidence="11 12">
    <name type="scientific">Tanacetum coccineum</name>
    <dbReference type="NCBI Taxonomy" id="301880"/>
    <lineage>
        <taxon>Eukaryota</taxon>
        <taxon>Viridiplantae</taxon>
        <taxon>Streptophyta</taxon>
        <taxon>Embryophyta</taxon>
        <taxon>Tracheophyta</taxon>
        <taxon>Spermatophyta</taxon>
        <taxon>Magnoliopsida</taxon>
        <taxon>eudicotyledons</taxon>
        <taxon>Gunneridae</taxon>
        <taxon>Pentapetalae</taxon>
        <taxon>asterids</taxon>
        <taxon>campanulids</taxon>
        <taxon>Asterales</taxon>
        <taxon>Asteraceae</taxon>
        <taxon>Asteroideae</taxon>
        <taxon>Anthemideae</taxon>
        <taxon>Anthemidinae</taxon>
        <taxon>Tanacetum</taxon>
    </lineage>
</organism>
<feature type="domain" description="PGG" evidence="10">
    <location>
        <begin position="213"/>
        <end position="250"/>
    </location>
</feature>
<keyword evidence="4 9" id="KW-1133">Transmembrane helix</keyword>
<evidence type="ECO:0000313" key="11">
    <source>
        <dbReference type="EMBL" id="GJT41275.1"/>
    </source>
</evidence>
<evidence type="ECO:0000256" key="9">
    <source>
        <dbReference type="SAM" id="Phobius"/>
    </source>
</evidence>
<dbReference type="PANTHER" id="PTHR24186:SF37">
    <property type="entry name" value="PGG DOMAIN-CONTAINING PROTEIN"/>
    <property type="match status" value="1"/>
</dbReference>
<dbReference type="Gene3D" id="1.25.40.20">
    <property type="entry name" value="Ankyrin repeat-containing domain"/>
    <property type="match status" value="2"/>
</dbReference>